<dbReference type="AlphaFoldDB" id="A0A1G2PJS5"/>
<comment type="cofactor">
    <cofactor evidence="11">
        <name>Zn(2+)</name>
        <dbReference type="ChEBI" id="CHEBI:29105"/>
    </cofactor>
    <text evidence="11">Binds 1 zinc ion per subunit.</text>
</comment>
<sequence>MFTFIVLLGVIGAAFSAYFETPTIFYMVLAFSVLTTFFSYWFSDRVVIALSGAKPIQKQDDPPLWRMIENLSITAGLPMPKVYVVEDPSPNAFATGRDPKHSVIAVTTGLRRMLDESELEGVLAHELSHIGNRDMLVATIAAVLAGIIVTIVHIFVRMTLRGGLGGNRRGNAGAIALVGLIAALILGPLAATLLRLAISRSREFLADASGALLTRYPDGLARALEKIGNARIPMRHRSDAIAHLWLSDPQIEERKTSWFAKMFMTHPPMEERIRALRQQ</sequence>
<evidence type="ECO:0000313" key="13">
    <source>
        <dbReference type="EMBL" id="OHA47901.1"/>
    </source>
</evidence>
<dbReference type="InterPro" id="IPR050083">
    <property type="entry name" value="HtpX_protease"/>
</dbReference>
<keyword evidence="4 11" id="KW-0812">Transmembrane</keyword>
<feature type="domain" description="Peptidase M48" evidence="12">
    <location>
        <begin position="61"/>
        <end position="278"/>
    </location>
</feature>
<comment type="similarity">
    <text evidence="1 11">Belongs to the peptidase M48B family.</text>
</comment>
<dbReference type="EC" id="3.4.24.-" evidence="11"/>
<dbReference type="GO" id="GO:0005886">
    <property type="term" value="C:plasma membrane"/>
    <property type="evidence" value="ECO:0007669"/>
    <property type="project" value="UniProtKB-SubCell"/>
</dbReference>
<organism evidence="13 14">
    <name type="scientific">Candidatus Terrybacteria bacterium RIFCSPHIGHO2_01_FULL_48_17</name>
    <dbReference type="NCBI Taxonomy" id="1802362"/>
    <lineage>
        <taxon>Bacteria</taxon>
        <taxon>Candidatus Terryibacteriota</taxon>
    </lineage>
</organism>
<dbReference type="PANTHER" id="PTHR43221">
    <property type="entry name" value="PROTEASE HTPX"/>
    <property type="match status" value="1"/>
</dbReference>
<dbReference type="CDD" id="cd07340">
    <property type="entry name" value="M48B_Htpx_like"/>
    <property type="match status" value="1"/>
</dbReference>
<protein>
    <recommendedName>
        <fullName evidence="11">Protease HtpX homolog</fullName>
        <ecNumber evidence="11">3.4.24.-</ecNumber>
    </recommendedName>
</protein>
<dbReference type="GO" id="GO:0008270">
    <property type="term" value="F:zinc ion binding"/>
    <property type="evidence" value="ECO:0007669"/>
    <property type="project" value="UniProtKB-UniRule"/>
</dbReference>
<feature type="transmembrane region" description="Helical" evidence="11">
    <location>
        <begin position="135"/>
        <end position="155"/>
    </location>
</feature>
<comment type="caution">
    <text evidence="13">The sequence shown here is derived from an EMBL/GenBank/DDBJ whole genome shotgun (WGS) entry which is preliminary data.</text>
</comment>
<evidence type="ECO:0000256" key="8">
    <source>
        <dbReference type="ARBA" id="ARBA00022989"/>
    </source>
</evidence>
<keyword evidence="9 11" id="KW-0482">Metalloprotease</keyword>
<evidence type="ECO:0000256" key="1">
    <source>
        <dbReference type="ARBA" id="ARBA00009779"/>
    </source>
</evidence>
<feature type="transmembrane region" description="Helical" evidence="11">
    <location>
        <begin position="175"/>
        <end position="194"/>
    </location>
</feature>
<evidence type="ECO:0000256" key="7">
    <source>
        <dbReference type="ARBA" id="ARBA00022833"/>
    </source>
</evidence>
<keyword evidence="2 11" id="KW-1003">Cell membrane</keyword>
<dbReference type="Pfam" id="PF01435">
    <property type="entry name" value="Peptidase_M48"/>
    <property type="match status" value="1"/>
</dbReference>
<accession>A0A1G2PJS5</accession>
<comment type="subcellular location">
    <subcellularLocation>
        <location evidence="11">Cell membrane</location>
        <topology evidence="11">Multi-pass membrane protein</topology>
    </subcellularLocation>
</comment>
<evidence type="ECO:0000256" key="11">
    <source>
        <dbReference type="HAMAP-Rule" id="MF_00188"/>
    </source>
</evidence>
<dbReference type="STRING" id="1802362.A2806_02300"/>
<dbReference type="GO" id="GO:0004222">
    <property type="term" value="F:metalloendopeptidase activity"/>
    <property type="evidence" value="ECO:0007669"/>
    <property type="project" value="UniProtKB-UniRule"/>
</dbReference>
<evidence type="ECO:0000259" key="12">
    <source>
        <dbReference type="Pfam" id="PF01435"/>
    </source>
</evidence>
<evidence type="ECO:0000256" key="9">
    <source>
        <dbReference type="ARBA" id="ARBA00023049"/>
    </source>
</evidence>
<keyword evidence="7 11" id="KW-0862">Zinc</keyword>
<dbReference type="HAMAP" id="MF_00188">
    <property type="entry name" value="Pept_M48_protease_HtpX"/>
    <property type="match status" value="1"/>
</dbReference>
<proteinExistence type="inferred from homology"/>
<dbReference type="Proteomes" id="UP000177629">
    <property type="component" value="Unassembled WGS sequence"/>
</dbReference>
<evidence type="ECO:0000256" key="3">
    <source>
        <dbReference type="ARBA" id="ARBA00022670"/>
    </source>
</evidence>
<evidence type="ECO:0000256" key="10">
    <source>
        <dbReference type="ARBA" id="ARBA00023136"/>
    </source>
</evidence>
<evidence type="ECO:0000256" key="2">
    <source>
        <dbReference type="ARBA" id="ARBA00022475"/>
    </source>
</evidence>
<keyword evidence="5 11" id="KW-0479">Metal-binding</keyword>
<evidence type="ECO:0000256" key="6">
    <source>
        <dbReference type="ARBA" id="ARBA00022801"/>
    </source>
</evidence>
<dbReference type="InterPro" id="IPR022919">
    <property type="entry name" value="Pept_M48_protease_HtpX"/>
</dbReference>
<feature type="binding site" evidence="11">
    <location>
        <position position="203"/>
    </location>
    <ligand>
        <name>Zn(2+)</name>
        <dbReference type="ChEBI" id="CHEBI:29105"/>
        <note>catalytic</note>
    </ligand>
</feature>
<dbReference type="Gene3D" id="3.30.2010.10">
    <property type="entry name" value="Metalloproteases ('zincins'), catalytic domain"/>
    <property type="match status" value="1"/>
</dbReference>
<evidence type="ECO:0000256" key="4">
    <source>
        <dbReference type="ARBA" id="ARBA00022692"/>
    </source>
</evidence>
<feature type="binding site" evidence="11">
    <location>
        <position position="125"/>
    </location>
    <ligand>
        <name>Zn(2+)</name>
        <dbReference type="ChEBI" id="CHEBI:29105"/>
        <note>catalytic</note>
    </ligand>
</feature>
<dbReference type="EMBL" id="MHSS01000013">
    <property type="protein sequence ID" value="OHA47901.1"/>
    <property type="molecule type" value="Genomic_DNA"/>
</dbReference>
<reference evidence="13 14" key="1">
    <citation type="journal article" date="2016" name="Nat. Commun.">
        <title>Thousands of microbial genomes shed light on interconnected biogeochemical processes in an aquifer system.</title>
        <authorList>
            <person name="Anantharaman K."/>
            <person name="Brown C.T."/>
            <person name="Hug L.A."/>
            <person name="Sharon I."/>
            <person name="Castelle C.J."/>
            <person name="Probst A.J."/>
            <person name="Thomas B.C."/>
            <person name="Singh A."/>
            <person name="Wilkins M.J."/>
            <person name="Karaoz U."/>
            <person name="Brodie E.L."/>
            <person name="Williams K.H."/>
            <person name="Hubbard S.S."/>
            <person name="Banfield J.F."/>
        </authorList>
    </citation>
    <scope>NUCLEOTIDE SEQUENCE [LARGE SCALE GENOMIC DNA]</scope>
</reference>
<evidence type="ECO:0000256" key="5">
    <source>
        <dbReference type="ARBA" id="ARBA00022723"/>
    </source>
</evidence>
<dbReference type="GO" id="GO:0006508">
    <property type="term" value="P:proteolysis"/>
    <property type="evidence" value="ECO:0007669"/>
    <property type="project" value="UniProtKB-KW"/>
</dbReference>
<keyword evidence="6 11" id="KW-0378">Hydrolase</keyword>
<keyword evidence="3 11" id="KW-0645">Protease</keyword>
<feature type="binding site" evidence="11">
    <location>
        <position position="129"/>
    </location>
    <ligand>
        <name>Zn(2+)</name>
        <dbReference type="ChEBI" id="CHEBI:29105"/>
        <note>catalytic</note>
    </ligand>
</feature>
<keyword evidence="8 11" id="KW-1133">Transmembrane helix</keyword>
<keyword evidence="10 11" id="KW-0472">Membrane</keyword>
<name>A0A1G2PJS5_9BACT</name>
<evidence type="ECO:0000313" key="14">
    <source>
        <dbReference type="Proteomes" id="UP000177629"/>
    </source>
</evidence>
<gene>
    <name evidence="11" type="primary">htpX</name>
    <name evidence="13" type="ORF">A2806_02300</name>
</gene>
<feature type="transmembrane region" description="Helical" evidence="11">
    <location>
        <begin position="24"/>
        <end position="42"/>
    </location>
</feature>
<dbReference type="PANTHER" id="PTHR43221:SF2">
    <property type="entry name" value="PROTEASE HTPX HOMOLOG"/>
    <property type="match status" value="1"/>
</dbReference>
<dbReference type="InterPro" id="IPR001915">
    <property type="entry name" value="Peptidase_M48"/>
</dbReference>
<feature type="active site" evidence="11">
    <location>
        <position position="126"/>
    </location>
</feature>